<sequence length="111" mass="11907">MKINNTYSIALIVSGGILLASTMTSMAGPSNGSNLRECYNNWISWCNEHTAGFPNSCYGESMDRCDGIHKASVSGLTGLKVNSMKSTALRKAKRANTPLVAPTVQPVRRAN</sequence>
<keyword evidence="3" id="KW-1185">Reference proteome</keyword>
<protein>
    <submittedName>
        <fullName evidence="2">Uncharacterized protein</fullName>
    </submittedName>
</protein>
<organism evidence="2 3">
    <name type="scientific">Roseibium marinum</name>
    <dbReference type="NCBI Taxonomy" id="281252"/>
    <lineage>
        <taxon>Bacteria</taxon>
        <taxon>Pseudomonadati</taxon>
        <taxon>Pseudomonadota</taxon>
        <taxon>Alphaproteobacteria</taxon>
        <taxon>Hyphomicrobiales</taxon>
        <taxon>Stappiaceae</taxon>
        <taxon>Roseibium</taxon>
    </lineage>
</organism>
<dbReference type="AlphaFoldDB" id="A0A2S3UVJ2"/>
<feature type="signal peptide" evidence="1">
    <location>
        <begin position="1"/>
        <end position="27"/>
    </location>
</feature>
<proteinExistence type="predicted"/>
<dbReference type="EMBL" id="PPCN01000004">
    <property type="protein sequence ID" value="POF31737.1"/>
    <property type="molecule type" value="Genomic_DNA"/>
</dbReference>
<reference evidence="2 3" key="1">
    <citation type="submission" date="2018-01" db="EMBL/GenBank/DDBJ databases">
        <title>Genomic Encyclopedia of Archaeal and Bacterial Type Strains, Phase II (KMG-II): from individual species to whole genera.</title>
        <authorList>
            <person name="Goeker M."/>
        </authorList>
    </citation>
    <scope>NUCLEOTIDE SEQUENCE [LARGE SCALE GENOMIC DNA]</scope>
    <source>
        <strain evidence="2 3">DSM 17023</strain>
    </source>
</reference>
<dbReference type="OrthoDB" id="7678501at2"/>
<name>A0A2S3UVJ2_9HYPH</name>
<evidence type="ECO:0000313" key="2">
    <source>
        <dbReference type="EMBL" id="POF31737.1"/>
    </source>
</evidence>
<gene>
    <name evidence="2" type="ORF">CLV41_104307</name>
</gene>
<comment type="caution">
    <text evidence="2">The sequence shown here is derived from an EMBL/GenBank/DDBJ whole genome shotgun (WGS) entry which is preliminary data.</text>
</comment>
<evidence type="ECO:0000256" key="1">
    <source>
        <dbReference type="SAM" id="SignalP"/>
    </source>
</evidence>
<feature type="chain" id="PRO_5015460173" evidence="1">
    <location>
        <begin position="28"/>
        <end position="111"/>
    </location>
</feature>
<dbReference type="RefSeq" id="WP_103222705.1">
    <property type="nucleotide sequence ID" value="NZ_PPCN01000004.1"/>
</dbReference>
<keyword evidence="1" id="KW-0732">Signal</keyword>
<accession>A0A2S3UVJ2</accession>
<dbReference type="Proteomes" id="UP000236959">
    <property type="component" value="Unassembled WGS sequence"/>
</dbReference>
<evidence type="ECO:0000313" key="3">
    <source>
        <dbReference type="Proteomes" id="UP000236959"/>
    </source>
</evidence>